<gene>
    <name evidence="1" type="ORF">IQ22_03984</name>
</gene>
<reference evidence="1 2" key="1">
    <citation type="journal article" date="2015" name="Stand. Genomic Sci.">
        <title>Genomic Encyclopedia of Bacterial and Archaeal Type Strains, Phase III: the genomes of soil and plant-associated and newly described type strains.</title>
        <authorList>
            <person name="Whitman W.B."/>
            <person name="Woyke T."/>
            <person name="Klenk H.P."/>
            <person name="Zhou Y."/>
            <person name="Lilburn T.G."/>
            <person name="Beck B.J."/>
            <person name="De Vos P."/>
            <person name="Vandamme P."/>
            <person name="Eisen J.A."/>
            <person name="Garrity G."/>
            <person name="Hugenholtz P."/>
            <person name="Kyrpides N.C."/>
        </authorList>
    </citation>
    <scope>NUCLEOTIDE SEQUENCE [LARGE SCALE GENOMIC DNA]</scope>
    <source>
        <strain evidence="1 2">CGMCC 1.6858</strain>
    </source>
</reference>
<dbReference type="OrthoDB" id="5123492at2"/>
<accession>A0A562PXX5</accession>
<dbReference type="RefSeq" id="WP_145145045.1">
    <property type="nucleotide sequence ID" value="NZ_VLKY01000017.1"/>
</dbReference>
<keyword evidence="2" id="KW-1185">Reference proteome</keyword>
<dbReference type="EMBL" id="VLKY01000017">
    <property type="protein sequence ID" value="TWI49285.1"/>
    <property type="molecule type" value="Genomic_DNA"/>
</dbReference>
<organism evidence="1 2">
    <name type="scientific">Pseudomonas duriflava</name>
    <dbReference type="NCBI Taxonomy" id="459528"/>
    <lineage>
        <taxon>Bacteria</taxon>
        <taxon>Pseudomonadati</taxon>
        <taxon>Pseudomonadota</taxon>
        <taxon>Gammaproteobacteria</taxon>
        <taxon>Pseudomonadales</taxon>
        <taxon>Pseudomonadaceae</taxon>
        <taxon>Pseudomonas</taxon>
    </lineage>
</organism>
<keyword evidence="1" id="KW-0808">Transferase</keyword>
<dbReference type="AlphaFoldDB" id="A0A562PXX5"/>
<name>A0A562PXX5_9PSED</name>
<dbReference type="Proteomes" id="UP000316905">
    <property type="component" value="Unassembled WGS sequence"/>
</dbReference>
<dbReference type="SUPFAM" id="SSF53756">
    <property type="entry name" value="UDP-Glycosyltransferase/glycogen phosphorylase"/>
    <property type="match status" value="1"/>
</dbReference>
<evidence type="ECO:0000313" key="1">
    <source>
        <dbReference type="EMBL" id="TWI49285.1"/>
    </source>
</evidence>
<dbReference type="Gene3D" id="3.40.50.2000">
    <property type="entry name" value="Glycogen Phosphorylase B"/>
    <property type="match status" value="1"/>
</dbReference>
<evidence type="ECO:0000313" key="2">
    <source>
        <dbReference type="Proteomes" id="UP000316905"/>
    </source>
</evidence>
<protein>
    <submittedName>
        <fullName evidence="1">Glycosyltransferase involved in cell wall biosynthesis</fullName>
    </submittedName>
</protein>
<dbReference type="GO" id="GO:0016740">
    <property type="term" value="F:transferase activity"/>
    <property type="evidence" value="ECO:0007669"/>
    <property type="project" value="UniProtKB-KW"/>
</dbReference>
<comment type="caution">
    <text evidence="1">The sequence shown here is derived from an EMBL/GenBank/DDBJ whole genome shotgun (WGS) entry which is preliminary data.</text>
</comment>
<sequence>MFRKILYVSWTSRNERPYEDPSVRYRCFNFAGELVKRGHTAQVISQLNFEKNYECLDGYDAYVFHRPYLTEKFVEILLDLKAKGKVINADFDDFIFDVKYADLTPMVRVRGADSNGVKAYISRTFEAASLINKFTLSTSPLKKHVEELFPDSSSIVLSNTIDRGFLGVSRIARNLNPYELRDFEFGYFSGTATHDKDFELIAPVICEKLKSSGGKILILGPLKVPEVFNNIADSVVTNPIVPFHELPAYMAKCKTVLAPLEDTVFTRSKSGLKFFEAALAGCRVIATPIPDVARFESSLLTCCLNLDEWSVAVNSVLSMNHREHEKEILKIEKEVAISYQVDKFVDYCFGDI</sequence>
<proteinExistence type="predicted"/>